<evidence type="ECO:0000313" key="2">
    <source>
        <dbReference type="EMBL" id="QIG73679.1"/>
    </source>
</evidence>
<accession>A0A7S5RJK4</accession>
<sequence>MISNIFWPTMFLLNVVGFVGIRYFFHCAKDY</sequence>
<keyword evidence="1" id="KW-0472">Membrane</keyword>
<dbReference type="EMBL" id="MN988532">
    <property type="protein sequence ID" value="QIG73679.1"/>
    <property type="molecule type" value="Genomic_DNA"/>
</dbReference>
<proteinExistence type="predicted"/>
<keyword evidence="1" id="KW-1133">Transmembrane helix</keyword>
<feature type="transmembrane region" description="Helical" evidence="1">
    <location>
        <begin position="6"/>
        <end position="25"/>
    </location>
</feature>
<protein>
    <submittedName>
        <fullName evidence="2">Uncharacterized protein</fullName>
    </submittedName>
</protein>
<reference evidence="2 3" key="1">
    <citation type="submission" date="2020-01" db="EMBL/GenBank/DDBJ databases">
        <title>Patterns of diversity and host range of bacteriophage communities associated with bean-nodulatin bacteria.</title>
        <authorList>
            <person name="Vann Cauwenberghe J."/>
            <person name="Santamaria R.I."/>
            <person name="Bustos P."/>
            <person name="Juarez S."/>
            <person name="Gonzalez V."/>
        </authorList>
    </citation>
    <scope>NUCLEOTIDE SEQUENCE [LARGE SCALE GENOMIC DNA]</scope>
    <source>
        <strain evidence="3">RHph</strain>
    </source>
</reference>
<keyword evidence="1" id="KW-0812">Transmembrane</keyword>
<gene>
    <name evidence="2" type="ORF">EVC04_242</name>
</gene>
<organism evidence="2 3">
    <name type="scientific">Rhizobium phage RHph_I1_9</name>
    <dbReference type="NCBI Taxonomy" id="2509729"/>
    <lineage>
        <taxon>Viruses</taxon>
        <taxon>Duplodnaviria</taxon>
        <taxon>Heunggongvirae</taxon>
        <taxon>Uroviricota</taxon>
        <taxon>Caudoviricetes</taxon>
        <taxon>Pootjesviridae</taxon>
        <taxon>Staniewskivirinae</taxon>
        <taxon>Trinifflemingvirus</taxon>
        <taxon>Trinifflemingvirus I19</taxon>
    </lineage>
</organism>
<keyword evidence="3" id="KW-1185">Reference proteome</keyword>
<evidence type="ECO:0000256" key="1">
    <source>
        <dbReference type="SAM" id="Phobius"/>
    </source>
</evidence>
<evidence type="ECO:0000313" key="3">
    <source>
        <dbReference type="Proteomes" id="UP000615696"/>
    </source>
</evidence>
<dbReference type="Proteomes" id="UP000615696">
    <property type="component" value="Segment"/>
</dbReference>
<name>A0A7S5RJK4_9CAUD</name>